<evidence type="ECO:0000313" key="2">
    <source>
        <dbReference type="Proteomes" id="UP000604475"/>
    </source>
</evidence>
<organism evidence="1 2">
    <name type="scientific">Frankia nepalensis</name>
    <dbReference type="NCBI Taxonomy" id="1836974"/>
    <lineage>
        <taxon>Bacteria</taxon>
        <taxon>Bacillati</taxon>
        <taxon>Actinomycetota</taxon>
        <taxon>Actinomycetes</taxon>
        <taxon>Frankiales</taxon>
        <taxon>Frankiaceae</taxon>
        <taxon>Frankia</taxon>
    </lineage>
</organism>
<reference evidence="1" key="1">
    <citation type="submission" date="2020-12" db="EMBL/GenBank/DDBJ databases">
        <title>Genomic characterization of non-nitrogen-fixing Frankia strains.</title>
        <authorList>
            <person name="Carlos-Shanley C."/>
            <person name="Guerra T."/>
            <person name="Hahn D."/>
        </authorList>
    </citation>
    <scope>NUCLEOTIDE SEQUENCE</scope>
    <source>
        <strain evidence="1">CN6</strain>
    </source>
</reference>
<proteinExistence type="predicted"/>
<dbReference type="AlphaFoldDB" id="A0A937RFZ6"/>
<accession>A0A937RFZ6</accession>
<comment type="caution">
    <text evidence="1">The sequence shown here is derived from an EMBL/GenBank/DDBJ whole genome shotgun (WGS) entry which is preliminary data.</text>
</comment>
<dbReference type="InterPro" id="IPR021903">
    <property type="entry name" value="DUF3515"/>
</dbReference>
<dbReference type="Pfam" id="PF12028">
    <property type="entry name" value="DUF3515"/>
    <property type="match status" value="1"/>
</dbReference>
<name>A0A937RFZ6_9ACTN</name>
<evidence type="ECO:0000313" key="1">
    <source>
        <dbReference type="EMBL" id="MBL7629497.1"/>
    </source>
</evidence>
<sequence>MARPAIPAAPCPAGVPAGPAGTLTVPAWQAEVSRYGAFSAKRPGASDAEEHDVRRRGWALGWNALLVVTLGLAAAGCGGGSGPVAVSGAPAPAGEAADQCRALLESLPDSLGDGLDRREVTPEGVSAAAYGKGPVLLTCGAEGVAAGYQPDSDLRDNAGVGWFVETAGEQSRWSTPTRRPQVTLTFPAGVQPFEVLQTLAPAILADTVVTVP</sequence>
<gene>
    <name evidence="1" type="ORF">I7412_20465</name>
</gene>
<dbReference type="Proteomes" id="UP000604475">
    <property type="component" value="Unassembled WGS sequence"/>
</dbReference>
<dbReference type="EMBL" id="JAEACQ010000230">
    <property type="protein sequence ID" value="MBL7629497.1"/>
    <property type="molecule type" value="Genomic_DNA"/>
</dbReference>
<keyword evidence="2" id="KW-1185">Reference proteome</keyword>
<protein>
    <submittedName>
        <fullName evidence="1">DUF3515 family protein</fullName>
    </submittedName>
</protein>